<feature type="transmembrane region" description="Helical" evidence="2">
    <location>
        <begin position="51"/>
        <end position="72"/>
    </location>
</feature>
<dbReference type="EMBL" id="CP144748">
    <property type="protein sequence ID" value="WVZ72611.1"/>
    <property type="molecule type" value="Genomic_DNA"/>
</dbReference>
<reference evidence="3 4" key="1">
    <citation type="submission" date="2024-02" db="EMBL/GenBank/DDBJ databases">
        <title>High-quality chromosome-scale genome assembly of Pensacola bahiagrass (Paspalum notatum Flugge var. saurae).</title>
        <authorList>
            <person name="Vega J.M."/>
            <person name="Podio M."/>
            <person name="Orjuela J."/>
            <person name="Siena L.A."/>
            <person name="Pessino S.C."/>
            <person name="Combes M.C."/>
            <person name="Mariac C."/>
            <person name="Albertini E."/>
            <person name="Pupilli F."/>
            <person name="Ortiz J.P.A."/>
            <person name="Leblanc O."/>
        </authorList>
    </citation>
    <scope>NUCLEOTIDE SEQUENCE [LARGE SCALE GENOMIC DNA]</scope>
    <source>
        <strain evidence="3">R1</strain>
        <tissue evidence="3">Leaf</tissue>
    </source>
</reference>
<evidence type="ECO:0000313" key="3">
    <source>
        <dbReference type="EMBL" id="WVZ72611.1"/>
    </source>
</evidence>
<evidence type="ECO:0000256" key="2">
    <source>
        <dbReference type="SAM" id="Phobius"/>
    </source>
</evidence>
<proteinExistence type="predicted"/>
<organism evidence="3 4">
    <name type="scientific">Paspalum notatum var. saurae</name>
    <dbReference type="NCBI Taxonomy" id="547442"/>
    <lineage>
        <taxon>Eukaryota</taxon>
        <taxon>Viridiplantae</taxon>
        <taxon>Streptophyta</taxon>
        <taxon>Embryophyta</taxon>
        <taxon>Tracheophyta</taxon>
        <taxon>Spermatophyta</taxon>
        <taxon>Magnoliopsida</taxon>
        <taxon>Liliopsida</taxon>
        <taxon>Poales</taxon>
        <taxon>Poaceae</taxon>
        <taxon>PACMAD clade</taxon>
        <taxon>Panicoideae</taxon>
        <taxon>Andropogonodae</taxon>
        <taxon>Paspaleae</taxon>
        <taxon>Paspalinae</taxon>
        <taxon>Paspalum</taxon>
    </lineage>
</organism>
<name>A0AAQ3WT74_PASNO</name>
<feature type="region of interest" description="Disordered" evidence="1">
    <location>
        <begin position="15"/>
        <end position="38"/>
    </location>
</feature>
<feature type="transmembrane region" description="Helical" evidence="2">
    <location>
        <begin position="119"/>
        <end position="143"/>
    </location>
</feature>
<keyword evidence="2" id="KW-1133">Transmembrane helix</keyword>
<dbReference type="AlphaFoldDB" id="A0AAQ3WT74"/>
<accession>A0AAQ3WT74</accession>
<keyword evidence="2" id="KW-0812">Transmembrane</keyword>
<dbReference type="Proteomes" id="UP001341281">
    <property type="component" value="Chromosome 04"/>
</dbReference>
<evidence type="ECO:0000256" key="1">
    <source>
        <dbReference type="SAM" id="MobiDB-lite"/>
    </source>
</evidence>
<protein>
    <submittedName>
        <fullName evidence="3">Uncharacterized protein</fullName>
    </submittedName>
</protein>
<feature type="transmembrane region" description="Helical" evidence="2">
    <location>
        <begin position="149"/>
        <end position="168"/>
    </location>
</feature>
<keyword evidence="4" id="KW-1185">Reference proteome</keyword>
<evidence type="ECO:0000313" key="4">
    <source>
        <dbReference type="Proteomes" id="UP001341281"/>
    </source>
</evidence>
<keyword evidence="2" id="KW-0472">Membrane</keyword>
<sequence length="188" mass="20557">MEEPVFAVVQGSPVKVQPAPQNHGQGRTPPPAPAPPQVVQGGSWFDRHGRLLHWIFFFIVGGTFAVLIYLKRDSPREIVLLIVTHSIGTTLGIFNMKLRKLLADQTMDAAELAAKIRRVKTILSVLLVAMGCAVGLTLTFTVHGAAPKVVVWIVAVVVVCILQYFLWFRVGAGRAGRTATDMHELSRV</sequence>
<gene>
    <name evidence="3" type="ORF">U9M48_021042</name>
</gene>